<dbReference type="Proteomes" id="UP000785679">
    <property type="component" value="Unassembled WGS sequence"/>
</dbReference>
<gene>
    <name evidence="1" type="ORF">FGO68_gene7953</name>
</gene>
<reference evidence="1" key="1">
    <citation type="submission" date="2019-06" db="EMBL/GenBank/DDBJ databases">
        <authorList>
            <person name="Zheng W."/>
        </authorList>
    </citation>
    <scope>NUCLEOTIDE SEQUENCE</scope>
    <source>
        <strain evidence="1">QDHG01</strain>
    </source>
</reference>
<sequence>MKRLIKHYSKQIGKDSRTPIDSRQRNQRINNLEILAPRKNPLIRPEYCFSRRYQHKLICCTRLVLP</sequence>
<evidence type="ECO:0000313" key="1">
    <source>
        <dbReference type="EMBL" id="TNV79995.1"/>
    </source>
</evidence>
<evidence type="ECO:0000313" key="2">
    <source>
        <dbReference type="Proteomes" id="UP000785679"/>
    </source>
</evidence>
<organism evidence="1 2">
    <name type="scientific">Halteria grandinella</name>
    <dbReference type="NCBI Taxonomy" id="5974"/>
    <lineage>
        <taxon>Eukaryota</taxon>
        <taxon>Sar</taxon>
        <taxon>Alveolata</taxon>
        <taxon>Ciliophora</taxon>
        <taxon>Intramacronucleata</taxon>
        <taxon>Spirotrichea</taxon>
        <taxon>Stichotrichia</taxon>
        <taxon>Sporadotrichida</taxon>
        <taxon>Halteriidae</taxon>
        <taxon>Halteria</taxon>
    </lineage>
</organism>
<accession>A0A8J8NT41</accession>
<dbReference type="EMBL" id="RRYP01008128">
    <property type="protein sequence ID" value="TNV79995.1"/>
    <property type="molecule type" value="Genomic_DNA"/>
</dbReference>
<keyword evidence="2" id="KW-1185">Reference proteome</keyword>
<protein>
    <submittedName>
        <fullName evidence="1">Uncharacterized protein</fullName>
    </submittedName>
</protein>
<name>A0A8J8NT41_HALGN</name>
<comment type="caution">
    <text evidence="1">The sequence shown here is derived from an EMBL/GenBank/DDBJ whole genome shotgun (WGS) entry which is preliminary data.</text>
</comment>
<proteinExistence type="predicted"/>
<dbReference type="AlphaFoldDB" id="A0A8J8NT41"/>